<keyword evidence="6" id="KW-1185">Reference proteome</keyword>
<dbReference type="SUPFAM" id="SSF50685">
    <property type="entry name" value="Barwin-like endoglucanases"/>
    <property type="match status" value="1"/>
</dbReference>
<sequence>MKCIENAPLCALLVAAHIASAAPTPEIQLNASTVDALDQWVSVSYEPTFDNGAASLNVVACSNGNNGLESNGYSTLGSLPTFPLIGASPTVDGWNSPNCGKCYELRYQSGGVDRTIHVLAVDACARGFDLSLEAMNRLTDGQGVRLGRVDATYRQVDNGVCGVRG</sequence>
<evidence type="ECO:0000256" key="3">
    <source>
        <dbReference type="ARBA" id="ARBA00022525"/>
    </source>
</evidence>
<evidence type="ECO:0000313" key="6">
    <source>
        <dbReference type="Proteomes" id="UP001149165"/>
    </source>
</evidence>
<dbReference type="GO" id="GO:0005576">
    <property type="term" value="C:extracellular region"/>
    <property type="evidence" value="ECO:0007669"/>
    <property type="project" value="UniProtKB-SubCell"/>
</dbReference>
<dbReference type="EMBL" id="JAPQKH010000002">
    <property type="protein sequence ID" value="KAJ5113147.1"/>
    <property type="molecule type" value="Genomic_DNA"/>
</dbReference>
<keyword evidence="4" id="KW-0732">Signal</keyword>
<accession>A0A9W9KPI6</accession>
<evidence type="ECO:0000256" key="1">
    <source>
        <dbReference type="ARBA" id="ARBA00004613"/>
    </source>
</evidence>
<keyword evidence="3" id="KW-0964">Secreted</keyword>
<feature type="signal peptide" evidence="4">
    <location>
        <begin position="1"/>
        <end position="21"/>
    </location>
</feature>
<evidence type="ECO:0000256" key="4">
    <source>
        <dbReference type="SAM" id="SignalP"/>
    </source>
</evidence>
<comment type="subcellular location">
    <subcellularLocation>
        <location evidence="1">Secreted</location>
    </subcellularLocation>
</comment>
<dbReference type="OrthoDB" id="4898945at2759"/>
<evidence type="ECO:0000256" key="2">
    <source>
        <dbReference type="ARBA" id="ARBA00010421"/>
    </source>
</evidence>
<comment type="caution">
    <text evidence="5">The sequence shown here is derived from an EMBL/GenBank/DDBJ whole genome shotgun (WGS) entry which is preliminary data.</text>
</comment>
<organism evidence="5 6">
    <name type="scientific">Penicillium angulare</name>
    <dbReference type="NCBI Taxonomy" id="116970"/>
    <lineage>
        <taxon>Eukaryota</taxon>
        <taxon>Fungi</taxon>
        <taxon>Dikarya</taxon>
        <taxon>Ascomycota</taxon>
        <taxon>Pezizomycotina</taxon>
        <taxon>Eurotiomycetes</taxon>
        <taxon>Eurotiomycetidae</taxon>
        <taxon>Eurotiales</taxon>
        <taxon>Aspergillaceae</taxon>
        <taxon>Penicillium</taxon>
    </lineage>
</organism>
<dbReference type="Gene3D" id="2.40.40.10">
    <property type="entry name" value="RlpA-like domain"/>
    <property type="match status" value="1"/>
</dbReference>
<dbReference type="Pfam" id="PF07249">
    <property type="entry name" value="Cerato-platanin"/>
    <property type="match status" value="1"/>
</dbReference>
<dbReference type="InterPro" id="IPR010829">
    <property type="entry name" value="Cerato-platanin"/>
</dbReference>
<evidence type="ECO:0008006" key="7">
    <source>
        <dbReference type="Google" id="ProtNLM"/>
    </source>
</evidence>
<dbReference type="AlphaFoldDB" id="A0A9W9KPI6"/>
<proteinExistence type="inferred from homology"/>
<gene>
    <name evidence="5" type="ORF">N7456_001681</name>
</gene>
<reference evidence="5" key="1">
    <citation type="submission" date="2022-11" db="EMBL/GenBank/DDBJ databases">
        <authorList>
            <person name="Petersen C."/>
        </authorList>
    </citation>
    <scope>NUCLEOTIDE SEQUENCE</scope>
    <source>
        <strain evidence="5">IBT 30069</strain>
    </source>
</reference>
<dbReference type="InterPro" id="IPR036908">
    <property type="entry name" value="RlpA-like_sf"/>
</dbReference>
<name>A0A9W9KPI6_9EURO</name>
<feature type="chain" id="PRO_5040960705" description="Cerato-platanin" evidence="4">
    <location>
        <begin position="22"/>
        <end position="165"/>
    </location>
</feature>
<dbReference type="Proteomes" id="UP001149165">
    <property type="component" value="Unassembled WGS sequence"/>
</dbReference>
<comment type="similarity">
    <text evidence="2">Belongs to the cerato-platanin family.</text>
</comment>
<evidence type="ECO:0000313" key="5">
    <source>
        <dbReference type="EMBL" id="KAJ5113147.1"/>
    </source>
</evidence>
<reference evidence="5" key="2">
    <citation type="journal article" date="2023" name="IMA Fungus">
        <title>Comparative genomic study of the Penicillium genus elucidates a diverse pangenome and 15 lateral gene transfer events.</title>
        <authorList>
            <person name="Petersen C."/>
            <person name="Sorensen T."/>
            <person name="Nielsen M.R."/>
            <person name="Sondergaard T.E."/>
            <person name="Sorensen J.L."/>
            <person name="Fitzpatrick D.A."/>
            <person name="Frisvad J.C."/>
            <person name="Nielsen K.L."/>
        </authorList>
    </citation>
    <scope>NUCLEOTIDE SEQUENCE</scope>
    <source>
        <strain evidence="5">IBT 30069</strain>
    </source>
</reference>
<protein>
    <recommendedName>
        <fullName evidence="7">Cerato-platanin</fullName>
    </recommendedName>
</protein>
<dbReference type="CDD" id="cd22778">
    <property type="entry name" value="DPBB_CEPL-like"/>
    <property type="match status" value="1"/>
</dbReference>